<dbReference type="Pfam" id="PF07739">
    <property type="entry name" value="TipAS"/>
    <property type="match status" value="1"/>
</dbReference>
<reference evidence="6 7" key="1">
    <citation type="submission" date="2020-05" db="EMBL/GenBank/DDBJ databases">
        <title>MicrobeNet Type strains.</title>
        <authorList>
            <person name="Nicholson A.C."/>
        </authorList>
    </citation>
    <scope>NUCLEOTIDE SEQUENCE [LARGE SCALE GENOMIC DNA]</scope>
    <source>
        <strain evidence="6 7">JCM 3224</strain>
    </source>
</reference>
<dbReference type="InterPro" id="IPR047057">
    <property type="entry name" value="MerR_fam"/>
</dbReference>
<dbReference type="Gene3D" id="1.10.490.50">
    <property type="entry name" value="Antibiotic binding domain of TipA-like multidrug resistance regulators"/>
    <property type="match status" value="1"/>
</dbReference>
<dbReference type="InterPro" id="IPR012925">
    <property type="entry name" value="TipAS_dom"/>
</dbReference>
<evidence type="ECO:0000259" key="5">
    <source>
        <dbReference type="PROSITE" id="PS50937"/>
    </source>
</evidence>
<feature type="domain" description="HTH merR-type" evidence="5">
    <location>
        <begin position="2"/>
        <end position="71"/>
    </location>
</feature>
<evidence type="ECO:0000256" key="4">
    <source>
        <dbReference type="ARBA" id="ARBA00023163"/>
    </source>
</evidence>
<dbReference type="AlphaFoldDB" id="A0A849C240"/>
<dbReference type="CDD" id="cd01106">
    <property type="entry name" value="HTH_TipAL-Mta"/>
    <property type="match status" value="1"/>
</dbReference>
<dbReference type="EMBL" id="JABELX010000001">
    <property type="protein sequence ID" value="NNH69069.1"/>
    <property type="molecule type" value="Genomic_DNA"/>
</dbReference>
<dbReference type="SUPFAM" id="SSF89082">
    <property type="entry name" value="Antibiotic binding domain of TipA-like multidrug resistance regulators"/>
    <property type="match status" value="1"/>
</dbReference>
<evidence type="ECO:0000256" key="3">
    <source>
        <dbReference type="ARBA" id="ARBA00023159"/>
    </source>
</evidence>
<organism evidence="6 7">
    <name type="scientific">Nocardia uniformis</name>
    <dbReference type="NCBI Taxonomy" id="53432"/>
    <lineage>
        <taxon>Bacteria</taxon>
        <taxon>Bacillati</taxon>
        <taxon>Actinomycetota</taxon>
        <taxon>Actinomycetes</taxon>
        <taxon>Mycobacteriales</taxon>
        <taxon>Nocardiaceae</taxon>
        <taxon>Nocardia</taxon>
    </lineage>
</organism>
<dbReference type="Gene3D" id="1.10.1660.10">
    <property type="match status" value="1"/>
</dbReference>
<keyword evidence="3" id="KW-0010">Activator</keyword>
<keyword evidence="4" id="KW-0804">Transcription</keyword>
<name>A0A849C240_9NOCA</name>
<dbReference type="InterPro" id="IPR009061">
    <property type="entry name" value="DNA-bd_dom_put_sf"/>
</dbReference>
<dbReference type="PROSITE" id="PS00552">
    <property type="entry name" value="HTH_MERR_1"/>
    <property type="match status" value="1"/>
</dbReference>
<dbReference type="PRINTS" id="PR00040">
    <property type="entry name" value="HTHMERR"/>
</dbReference>
<dbReference type="SUPFAM" id="SSF46955">
    <property type="entry name" value="Putative DNA-binding domain"/>
    <property type="match status" value="1"/>
</dbReference>
<dbReference type="Proteomes" id="UP000586827">
    <property type="component" value="Unassembled WGS sequence"/>
</dbReference>
<dbReference type="GO" id="GO:0003677">
    <property type="term" value="F:DNA binding"/>
    <property type="evidence" value="ECO:0007669"/>
    <property type="project" value="UniProtKB-KW"/>
</dbReference>
<comment type="caution">
    <text evidence="6">The sequence shown here is derived from an EMBL/GenBank/DDBJ whole genome shotgun (WGS) entry which is preliminary data.</text>
</comment>
<proteinExistence type="predicted"/>
<keyword evidence="7" id="KW-1185">Reference proteome</keyword>
<dbReference type="GO" id="GO:0003700">
    <property type="term" value="F:DNA-binding transcription factor activity"/>
    <property type="evidence" value="ECO:0007669"/>
    <property type="project" value="InterPro"/>
</dbReference>
<dbReference type="SMART" id="SM00422">
    <property type="entry name" value="HTH_MERR"/>
    <property type="match status" value="1"/>
</dbReference>
<accession>A0A849C240</accession>
<dbReference type="Pfam" id="PF13411">
    <property type="entry name" value="MerR_1"/>
    <property type="match status" value="1"/>
</dbReference>
<dbReference type="PROSITE" id="PS50937">
    <property type="entry name" value="HTH_MERR_2"/>
    <property type="match status" value="1"/>
</dbReference>
<keyword evidence="2" id="KW-0238">DNA-binding</keyword>
<dbReference type="PANTHER" id="PTHR30204:SF90">
    <property type="entry name" value="HTH-TYPE TRANSCRIPTIONAL ACTIVATOR MTA"/>
    <property type="match status" value="1"/>
</dbReference>
<keyword evidence="1" id="KW-0805">Transcription regulation</keyword>
<gene>
    <name evidence="6" type="ORF">HLB23_04140</name>
</gene>
<sequence length="255" mass="29168">MAWSVAEIARMSGVTPRTLRYYDEIGLLSPAGIRSNGYRVYEQEQLLRLQQILVLRELDMPLDAIAAILDGQTDHLQALRDHHARVTRKRDRLALVARTLAHTIEELQSQEESGAVTEINRPENLFEGFDPNRYEAVRSDDWPDQEQVQQRSQQFIESLSAEEIERMQRETTAAMIRMAEFMASKTAVSAPSVQAEIETAYQLMRASWEPDVRAFKALARTYDDPAHAENFDRIAAGLATYYRDAMMVFADTRLT</sequence>
<evidence type="ECO:0000313" key="7">
    <source>
        <dbReference type="Proteomes" id="UP000586827"/>
    </source>
</evidence>
<evidence type="ECO:0000256" key="1">
    <source>
        <dbReference type="ARBA" id="ARBA00023015"/>
    </source>
</evidence>
<dbReference type="InterPro" id="IPR036244">
    <property type="entry name" value="TipA-like_antibiotic-bd"/>
</dbReference>
<dbReference type="InterPro" id="IPR000551">
    <property type="entry name" value="MerR-type_HTH_dom"/>
</dbReference>
<dbReference type="PANTHER" id="PTHR30204">
    <property type="entry name" value="REDOX-CYCLING DRUG-SENSING TRANSCRIPTIONAL ACTIVATOR SOXR"/>
    <property type="match status" value="1"/>
</dbReference>
<protein>
    <submittedName>
        <fullName evidence="6">MerR family transcriptional regulator</fullName>
    </submittedName>
</protein>
<evidence type="ECO:0000256" key="2">
    <source>
        <dbReference type="ARBA" id="ARBA00023125"/>
    </source>
</evidence>
<evidence type="ECO:0000313" key="6">
    <source>
        <dbReference type="EMBL" id="NNH69069.1"/>
    </source>
</evidence>
<dbReference type="RefSeq" id="WP_067529583.1">
    <property type="nucleotide sequence ID" value="NZ_JABELX010000001.1"/>
</dbReference>